<dbReference type="Pfam" id="PF05119">
    <property type="entry name" value="Terminase_4"/>
    <property type="match status" value="1"/>
</dbReference>
<dbReference type="RefSeq" id="WP_228879192.1">
    <property type="nucleotide sequence ID" value="NZ_CAJQZC010000006.1"/>
</dbReference>
<dbReference type="EMBL" id="CAJQZC010000006">
    <property type="protein sequence ID" value="CAG4905751.1"/>
    <property type="molecule type" value="Genomic_DNA"/>
</dbReference>
<reference evidence="1" key="1">
    <citation type="submission" date="2021-04" db="EMBL/GenBank/DDBJ databases">
        <authorList>
            <person name="Vanwijnsberghe S."/>
        </authorList>
    </citation>
    <scope>NUCLEOTIDE SEQUENCE</scope>
    <source>
        <strain evidence="1">LMG 31841</strain>
    </source>
</reference>
<comment type="caution">
    <text evidence="1">The sequence shown here is derived from an EMBL/GenBank/DDBJ whole genome shotgun (WGS) entry which is preliminary data.</text>
</comment>
<sequence>MTTRKPRPPRTRDRFGRLVAPADFDEAERREWASIVSAHPPGKFDESHSHMLRSLVKTTLLLIAAHAQVAIDGLTVTGRDGVRENPTLRTINRLEQQSTRLSSKLGLSQADARNKQREAVPVEFRVFDDLLVAGVPLSRLKAERSGTVDGGRIKHQQPLFRKFPALYFALYDDLIAYRAERGIR</sequence>
<organism evidence="1 2">
    <name type="scientific">Paraburkholderia saeva</name>
    <dbReference type="NCBI Taxonomy" id="2777537"/>
    <lineage>
        <taxon>Bacteria</taxon>
        <taxon>Pseudomonadati</taxon>
        <taxon>Pseudomonadota</taxon>
        <taxon>Betaproteobacteria</taxon>
        <taxon>Burkholderiales</taxon>
        <taxon>Burkholderiaceae</taxon>
        <taxon>Paraburkholderia</taxon>
    </lineage>
</organism>
<gene>
    <name evidence="1" type="ORF">LMG31841_03483</name>
</gene>
<dbReference type="AlphaFoldDB" id="A0A9N8RYZ7"/>
<dbReference type="Proteomes" id="UP000789704">
    <property type="component" value="Unassembled WGS sequence"/>
</dbReference>
<dbReference type="InterPro" id="IPR006448">
    <property type="entry name" value="Phage_term_ssu_P27"/>
</dbReference>
<proteinExistence type="predicted"/>
<keyword evidence="2" id="KW-1185">Reference proteome</keyword>
<accession>A0A9N8RYZ7</accession>
<name>A0A9N8RYZ7_9BURK</name>
<evidence type="ECO:0000313" key="2">
    <source>
        <dbReference type="Proteomes" id="UP000789704"/>
    </source>
</evidence>
<protein>
    <submittedName>
        <fullName evidence="1">Uncharacterized protein</fullName>
    </submittedName>
</protein>
<evidence type="ECO:0000313" key="1">
    <source>
        <dbReference type="EMBL" id="CAG4905751.1"/>
    </source>
</evidence>